<dbReference type="Gene3D" id="3.20.10.10">
    <property type="entry name" value="D-amino Acid Aminotransferase, subunit A, domain 2"/>
    <property type="match status" value="1"/>
</dbReference>
<evidence type="ECO:0000313" key="2">
    <source>
        <dbReference type="EMBL" id="CAG8465942.1"/>
    </source>
</evidence>
<reference evidence="2" key="1">
    <citation type="submission" date="2021-06" db="EMBL/GenBank/DDBJ databases">
        <authorList>
            <person name="Kallberg Y."/>
            <person name="Tangrot J."/>
            <person name="Rosling A."/>
        </authorList>
    </citation>
    <scope>NUCLEOTIDE SEQUENCE</scope>
    <source>
        <strain evidence="2">CL551</strain>
    </source>
</reference>
<comment type="similarity">
    <text evidence="1">Belongs to the class-IV pyridoxal-phosphate-dependent aminotransferase family.</text>
</comment>
<name>A0A9N8VZS1_9GLOM</name>
<dbReference type="OrthoDB" id="64220at2759"/>
<dbReference type="Proteomes" id="UP000789342">
    <property type="component" value="Unassembled WGS sequence"/>
</dbReference>
<sequence>MDDTEFELLETILYDPPSGFFLLNQHLERLTNSALYFSENSKSKVFKNCTSSEFGSVVEKELHQSVEKLGKEVRLTVNKDGIIKVASTVLPNSSSSVTPEPLKIVLDKKYTSSDNIFLRHKTTNRKAYDDAKIRAGLPLLPGPNQTKDNNIFDVLMYNENNEITECTISNIAVESRDQRWETPQIECGLLPGVMRAHLMNIGEITPSVITIEDLKIAQQEGRRIKCFNSVRKEFEVVLVEQ</sequence>
<organism evidence="2 3">
    <name type="scientific">Acaulospora morrowiae</name>
    <dbReference type="NCBI Taxonomy" id="94023"/>
    <lineage>
        <taxon>Eukaryota</taxon>
        <taxon>Fungi</taxon>
        <taxon>Fungi incertae sedis</taxon>
        <taxon>Mucoromycota</taxon>
        <taxon>Glomeromycotina</taxon>
        <taxon>Glomeromycetes</taxon>
        <taxon>Diversisporales</taxon>
        <taxon>Acaulosporaceae</taxon>
        <taxon>Acaulospora</taxon>
    </lineage>
</organism>
<evidence type="ECO:0000313" key="3">
    <source>
        <dbReference type="Proteomes" id="UP000789342"/>
    </source>
</evidence>
<dbReference type="Gene3D" id="3.30.470.10">
    <property type="match status" value="1"/>
</dbReference>
<dbReference type="PANTHER" id="PTHR42743">
    <property type="entry name" value="AMINO-ACID AMINOTRANSFERASE"/>
    <property type="match status" value="1"/>
</dbReference>
<dbReference type="SUPFAM" id="SSF56752">
    <property type="entry name" value="D-aminoacid aminotransferase-like PLP-dependent enzymes"/>
    <property type="match status" value="1"/>
</dbReference>
<dbReference type="GO" id="GO:0003824">
    <property type="term" value="F:catalytic activity"/>
    <property type="evidence" value="ECO:0007669"/>
    <property type="project" value="InterPro"/>
</dbReference>
<comment type="caution">
    <text evidence="2">The sequence shown here is derived from an EMBL/GenBank/DDBJ whole genome shotgun (WGS) entry which is preliminary data.</text>
</comment>
<dbReference type="InterPro" id="IPR043132">
    <property type="entry name" value="BCAT-like_C"/>
</dbReference>
<protein>
    <submittedName>
        <fullName evidence="2">7054_t:CDS:1</fullName>
    </submittedName>
</protein>
<gene>
    <name evidence="2" type="ORF">AMORRO_LOCUS1628</name>
</gene>
<dbReference type="PANTHER" id="PTHR42743:SF11">
    <property type="entry name" value="AMINODEOXYCHORISMATE LYASE"/>
    <property type="match status" value="1"/>
</dbReference>
<dbReference type="InterPro" id="IPR001544">
    <property type="entry name" value="Aminotrans_IV"/>
</dbReference>
<dbReference type="Pfam" id="PF01063">
    <property type="entry name" value="Aminotran_4"/>
    <property type="match status" value="1"/>
</dbReference>
<accession>A0A9N8VZS1</accession>
<dbReference type="InterPro" id="IPR036038">
    <property type="entry name" value="Aminotransferase-like"/>
</dbReference>
<dbReference type="InterPro" id="IPR043131">
    <property type="entry name" value="BCAT-like_N"/>
</dbReference>
<dbReference type="InterPro" id="IPR050571">
    <property type="entry name" value="Class-IV_PLP-Dep_Aminotrnsfr"/>
</dbReference>
<dbReference type="GO" id="GO:0046394">
    <property type="term" value="P:carboxylic acid biosynthetic process"/>
    <property type="evidence" value="ECO:0007669"/>
    <property type="project" value="UniProtKB-ARBA"/>
</dbReference>
<dbReference type="EMBL" id="CAJVPV010000618">
    <property type="protein sequence ID" value="CAG8465942.1"/>
    <property type="molecule type" value="Genomic_DNA"/>
</dbReference>
<evidence type="ECO:0000256" key="1">
    <source>
        <dbReference type="ARBA" id="ARBA00009320"/>
    </source>
</evidence>
<dbReference type="AlphaFoldDB" id="A0A9N8VZS1"/>
<keyword evidence="3" id="KW-1185">Reference proteome</keyword>
<proteinExistence type="inferred from homology"/>